<name>A0A8J2J2V7_9HEXA</name>
<sequence>VGESSSGGEAGTTAQNETPEPIANFSGAAPTGRIPSPVSHKSKDFNQFHQFRFSRV</sequence>
<protein>
    <submittedName>
        <fullName evidence="2">Uncharacterized protein</fullName>
    </submittedName>
</protein>
<feature type="region of interest" description="Disordered" evidence="1">
    <location>
        <begin position="1"/>
        <end position="44"/>
    </location>
</feature>
<feature type="compositionally biased region" description="Low complexity" evidence="1">
    <location>
        <begin position="1"/>
        <end position="14"/>
    </location>
</feature>
<evidence type="ECO:0000313" key="3">
    <source>
        <dbReference type="Proteomes" id="UP000708208"/>
    </source>
</evidence>
<proteinExistence type="predicted"/>
<evidence type="ECO:0000313" key="2">
    <source>
        <dbReference type="EMBL" id="CAG7657032.1"/>
    </source>
</evidence>
<reference evidence="2" key="1">
    <citation type="submission" date="2021-06" db="EMBL/GenBank/DDBJ databases">
        <authorList>
            <person name="Hodson N. C."/>
            <person name="Mongue J. A."/>
            <person name="Jaron S. K."/>
        </authorList>
    </citation>
    <scope>NUCLEOTIDE SEQUENCE</scope>
</reference>
<accession>A0A8J2J2V7</accession>
<dbReference type="EMBL" id="CAJVCH010005282">
    <property type="protein sequence ID" value="CAG7657032.1"/>
    <property type="molecule type" value="Genomic_DNA"/>
</dbReference>
<organism evidence="2 3">
    <name type="scientific">Allacma fusca</name>
    <dbReference type="NCBI Taxonomy" id="39272"/>
    <lineage>
        <taxon>Eukaryota</taxon>
        <taxon>Metazoa</taxon>
        <taxon>Ecdysozoa</taxon>
        <taxon>Arthropoda</taxon>
        <taxon>Hexapoda</taxon>
        <taxon>Collembola</taxon>
        <taxon>Symphypleona</taxon>
        <taxon>Sminthuridae</taxon>
        <taxon>Allacma</taxon>
    </lineage>
</organism>
<dbReference type="Proteomes" id="UP000708208">
    <property type="component" value="Unassembled WGS sequence"/>
</dbReference>
<dbReference type="AlphaFoldDB" id="A0A8J2J2V7"/>
<comment type="caution">
    <text evidence="2">The sequence shown here is derived from an EMBL/GenBank/DDBJ whole genome shotgun (WGS) entry which is preliminary data.</text>
</comment>
<evidence type="ECO:0000256" key="1">
    <source>
        <dbReference type="SAM" id="MobiDB-lite"/>
    </source>
</evidence>
<gene>
    <name evidence="2" type="ORF">AFUS01_LOCUS973</name>
</gene>
<feature type="non-terminal residue" evidence="2">
    <location>
        <position position="1"/>
    </location>
</feature>
<keyword evidence="3" id="KW-1185">Reference proteome</keyword>